<evidence type="ECO:0000256" key="2">
    <source>
        <dbReference type="ARBA" id="ARBA00004496"/>
    </source>
</evidence>
<proteinExistence type="inferred from homology"/>
<feature type="region of interest" description="Disordered" evidence="10">
    <location>
        <begin position="249"/>
        <end position="275"/>
    </location>
</feature>
<feature type="region of interest" description="Disordered" evidence="10">
    <location>
        <begin position="26"/>
        <end position="48"/>
    </location>
</feature>
<evidence type="ECO:0000256" key="4">
    <source>
        <dbReference type="ARBA" id="ARBA00014872"/>
    </source>
</evidence>
<comment type="subcellular location">
    <subcellularLocation>
        <location evidence="2">Cytoplasm</location>
    </subcellularLocation>
    <subcellularLocation>
        <location evidence="1">Nucleus</location>
    </subcellularLocation>
</comment>
<dbReference type="AlphaFoldDB" id="A0A7S1ZRE8"/>
<dbReference type="GO" id="GO:0005737">
    <property type="term" value="C:cytoplasm"/>
    <property type="evidence" value="ECO:0007669"/>
    <property type="project" value="UniProtKB-SubCell"/>
</dbReference>
<evidence type="ECO:0000256" key="1">
    <source>
        <dbReference type="ARBA" id="ARBA00004123"/>
    </source>
</evidence>
<organism evidence="11">
    <name type="scientific">Ditylum brightwellii</name>
    <dbReference type="NCBI Taxonomy" id="49249"/>
    <lineage>
        <taxon>Eukaryota</taxon>
        <taxon>Sar</taxon>
        <taxon>Stramenopiles</taxon>
        <taxon>Ochrophyta</taxon>
        <taxon>Bacillariophyta</taxon>
        <taxon>Mediophyceae</taxon>
        <taxon>Lithodesmiophycidae</taxon>
        <taxon>Lithodesmiales</taxon>
        <taxon>Lithodesmiaceae</taxon>
        <taxon>Ditylum</taxon>
    </lineage>
</organism>
<evidence type="ECO:0000256" key="6">
    <source>
        <dbReference type="ARBA" id="ARBA00023015"/>
    </source>
</evidence>
<evidence type="ECO:0000256" key="3">
    <source>
        <dbReference type="ARBA" id="ARBA00008030"/>
    </source>
</evidence>
<feature type="compositionally biased region" description="Basic and acidic residues" evidence="10">
    <location>
        <begin position="447"/>
        <end position="457"/>
    </location>
</feature>
<dbReference type="EMBL" id="HBGN01029781">
    <property type="protein sequence ID" value="CAD9346122.1"/>
    <property type="molecule type" value="Transcribed_RNA"/>
</dbReference>
<dbReference type="GO" id="GO:0030014">
    <property type="term" value="C:CCR4-NOT complex"/>
    <property type="evidence" value="ECO:0007669"/>
    <property type="project" value="InterPro"/>
</dbReference>
<evidence type="ECO:0000313" key="11">
    <source>
        <dbReference type="EMBL" id="CAD9346122.1"/>
    </source>
</evidence>
<evidence type="ECO:0000256" key="9">
    <source>
        <dbReference type="ARBA" id="ARBA00023242"/>
    </source>
</evidence>
<gene>
    <name evidence="11" type="ORF">DBRI1063_LOCUS19209</name>
</gene>
<feature type="compositionally biased region" description="Low complexity" evidence="10">
    <location>
        <begin position="663"/>
        <end position="679"/>
    </location>
</feature>
<evidence type="ECO:0000256" key="5">
    <source>
        <dbReference type="ARBA" id="ARBA00022490"/>
    </source>
</evidence>
<evidence type="ECO:0000256" key="10">
    <source>
        <dbReference type="SAM" id="MobiDB-lite"/>
    </source>
</evidence>
<reference evidence="11" key="1">
    <citation type="submission" date="2021-01" db="EMBL/GenBank/DDBJ databases">
        <authorList>
            <person name="Corre E."/>
            <person name="Pelletier E."/>
            <person name="Niang G."/>
            <person name="Scheremetjew M."/>
            <person name="Finn R."/>
            <person name="Kale V."/>
            <person name="Holt S."/>
            <person name="Cochrane G."/>
            <person name="Meng A."/>
            <person name="Brown T."/>
            <person name="Cohen L."/>
        </authorList>
    </citation>
    <scope>NUCLEOTIDE SEQUENCE</scope>
    <source>
        <strain evidence="11">Pop2</strain>
    </source>
</reference>
<accession>A0A7S1ZRE8</accession>
<dbReference type="InterPro" id="IPR019312">
    <property type="entry name" value="CNOT11"/>
</dbReference>
<feature type="region of interest" description="Disordered" evidence="10">
    <location>
        <begin position="640"/>
        <end position="679"/>
    </location>
</feature>
<dbReference type="PANTHER" id="PTHR15975">
    <property type="entry name" value="CCR4-NOT TRANSCRIPTION COMPLEX SUBUNIT 11"/>
    <property type="match status" value="1"/>
</dbReference>
<dbReference type="PANTHER" id="PTHR15975:SF0">
    <property type="entry name" value="CCR4-NOT TRANSCRIPTION COMPLEX SUBUNIT 11"/>
    <property type="match status" value="1"/>
</dbReference>
<name>A0A7S1ZRE8_9STRA</name>
<keyword evidence="6" id="KW-0805">Transcription regulation</keyword>
<dbReference type="GO" id="GO:0031047">
    <property type="term" value="P:regulatory ncRNA-mediated gene silencing"/>
    <property type="evidence" value="ECO:0007669"/>
    <property type="project" value="UniProtKB-KW"/>
</dbReference>
<feature type="compositionally biased region" description="Basic and acidic residues" evidence="10">
    <location>
        <begin position="512"/>
        <end position="527"/>
    </location>
</feature>
<keyword evidence="9" id="KW-0539">Nucleus</keyword>
<protein>
    <recommendedName>
        <fullName evidence="4">CCR4-NOT transcription complex subunit 11</fullName>
    </recommendedName>
</protein>
<dbReference type="Pfam" id="PF10155">
    <property type="entry name" value="CNOT11"/>
    <property type="match status" value="1"/>
</dbReference>
<feature type="region of interest" description="Disordered" evidence="10">
    <location>
        <begin position="506"/>
        <end position="531"/>
    </location>
</feature>
<sequence>MAEAILEQILLTGIIEERNGKLLMMTNNGKKSKTKTKGDGNSEDESEGKVIEMTAKRIVEKLTKQIEDALVLASSSQSAATTSRFEIGCALQSLLLSNHYSPPSNKNNEEEKDTEGGRITNYQRLSCLLALKSICSGVNGGSDFATIVTNDPSSDDAPPFLGFMIGEILTQLATHDDDNTMATEDETKEEKEQKIKKSVEKSCFILLLQSLLLPIVQSLEHLETSDDSKQQEVKEKDVLASVEKILQHLTRTSSHNDSSNREKSQETTSSTMFTSPDRYVNPLILPTNEFEARRVEELLLLSQRWEEEEGDLSKEEDEGKASSFPMLLQSAEPQFARPLPPPLLPFMGYDDISFLDPNFYQSHCHNDGNSSVDGRAATTGNVIATGGNDQGDECHNSGGIPPEIIESLHSELIWLTPEYPSLRLMLMPDDSNVVAASASATSTTEQSDEKDTSLGEVDKSTTAIKTSKYSIDPEALESLSVYAFRTPLTPDAKKKVLDALSIEVHDDDDDNVNEHGEGKRKNSDNNDARTATTTTKEINARAKAAQHCRNARFLIRKAGLTPQNLPLLVENNPIVAIECLLRLLSPSPFEEHYEDGGDKDGINTFLATETECNEYLSALVSMDMSIHSMEVVNRLATYSVPEQSPPPQQRQQSKGKSNIKNHQQSLQQQLQKQNEQQQQQPLLHPEYVRHFILNCISSCENIQNQYTQNRLVRLVCVFLQSLIRNKILDVQDLYVQIQDFCITFSRIQEALNLYQLIKK</sequence>
<dbReference type="GO" id="GO:0005634">
    <property type="term" value="C:nucleus"/>
    <property type="evidence" value="ECO:0007669"/>
    <property type="project" value="UniProtKB-SubCell"/>
</dbReference>
<evidence type="ECO:0000256" key="7">
    <source>
        <dbReference type="ARBA" id="ARBA00023158"/>
    </source>
</evidence>
<keyword evidence="7" id="KW-0943">RNA-mediated gene silencing</keyword>
<feature type="region of interest" description="Disordered" evidence="10">
    <location>
        <begin position="437"/>
        <end position="457"/>
    </location>
</feature>
<comment type="similarity">
    <text evidence="3">Belongs to the CNOT11 family.</text>
</comment>
<keyword evidence="5" id="KW-0963">Cytoplasm</keyword>
<keyword evidence="8" id="KW-0804">Transcription</keyword>
<evidence type="ECO:0000256" key="8">
    <source>
        <dbReference type="ARBA" id="ARBA00023163"/>
    </source>
</evidence>